<comment type="caution">
    <text evidence="2">The sequence shown here is derived from an EMBL/GenBank/DDBJ whole genome shotgun (WGS) entry which is preliminary data.</text>
</comment>
<evidence type="ECO:0000313" key="2">
    <source>
        <dbReference type="EMBL" id="MBL4928812.1"/>
    </source>
</evidence>
<evidence type="ECO:0008006" key="4">
    <source>
        <dbReference type="Google" id="ProtNLM"/>
    </source>
</evidence>
<keyword evidence="1" id="KW-0472">Membrane</keyword>
<accession>A0A8J7MQU6</accession>
<organism evidence="2 3">
    <name type="scientific">Fuscibacter oryzae</name>
    <dbReference type="NCBI Taxonomy" id="2803939"/>
    <lineage>
        <taxon>Bacteria</taxon>
        <taxon>Pseudomonadati</taxon>
        <taxon>Pseudomonadota</taxon>
        <taxon>Alphaproteobacteria</taxon>
        <taxon>Rhodobacterales</taxon>
        <taxon>Paracoccaceae</taxon>
        <taxon>Fuscibacter</taxon>
    </lineage>
</organism>
<proteinExistence type="predicted"/>
<keyword evidence="1" id="KW-0812">Transmembrane</keyword>
<sequence>MMNAAKHFLLSDESGAVTVDWVVLTAAIVGMAILVLTPIAYGTGSVSQGTADYITSVNVGYGSNP</sequence>
<dbReference type="AlphaFoldDB" id="A0A8J7MQU6"/>
<dbReference type="EMBL" id="JAESVP010000005">
    <property type="protein sequence ID" value="MBL4928812.1"/>
    <property type="molecule type" value="Genomic_DNA"/>
</dbReference>
<dbReference type="Proteomes" id="UP000619033">
    <property type="component" value="Unassembled WGS sequence"/>
</dbReference>
<reference evidence="2" key="1">
    <citation type="submission" date="2021-01" db="EMBL/GenBank/DDBJ databases">
        <title>Genome seq and assembly of Tabrizicola sp. KVB23.</title>
        <authorList>
            <person name="Chhetri G."/>
        </authorList>
    </citation>
    <scope>NUCLEOTIDE SEQUENCE</scope>
    <source>
        <strain evidence="2">KVB23</strain>
    </source>
</reference>
<protein>
    <recommendedName>
        <fullName evidence="4">Pilus assembly protein</fullName>
    </recommendedName>
</protein>
<keyword evidence="3" id="KW-1185">Reference proteome</keyword>
<evidence type="ECO:0000256" key="1">
    <source>
        <dbReference type="SAM" id="Phobius"/>
    </source>
</evidence>
<evidence type="ECO:0000313" key="3">
    <source>
        <dbReference type="Proteomes" id="UP000619033"/>
    </source>
</evidence>
<gene>
    <name evidence="2" type="ORF">JI744_11915</name>
</gene>
<feature type="transmembrane region" description="Helical" evidence="1">
    <location>
        <begin position="21"/>
        <end position="41"/>
    </location>
</feature>
<name>A0A8J7MQU6_9RHOB</name>
<keyword evidence="1" id="KW-1133">Transmembrane helix</keyword>
<dbReference type="RefSeq" id="WP_202661181.1">
    <property type="nucleotide sequence ID" value="NZ_JAESVP010000005.1"/>
</dbReference>